<accession>Q2FSL4</accession>
<dbReference type="RefSeq" id="WP_011449650.1">
    <property type="nucleotide sequence ID" value="NC_007796.1"/>
</dbReference>
<gene>
    <name evidence="2" type="ordered locus">Mhun_2699</name>
</gene>
<keyword evidence="1" id="KW-0812">Transmembrane</keyword>
<dbReference type="EnsemblBacteria" id="ABD42394">
    <property type="protein sequence ID" value="ABD42394"/>
    <property type="gene ID" value="Mhun_2699"/>
</dbReference>
<evidence type="ECO:0000256" key="1">
    <source>
        <dbReference type="SAM" id="Phobius"/>
    </source>
</evidence>
<dbReference type="Proteomes" id="UP000001941">
    <property type="component" value="Chromosome"/>
</dbReference>
<evidence type="ECO:0000313" key="2">
    <source>
        <dbReference type="EMBL" id="ABD42394.1"/>
    </source>
</evidence>
<dbReference type="eggNOG" id="arCOG02417">
    <property type="taxonomic scope" value="Archaea"/>
</dbReference>
<dbReference type="GeneID" id="3924594"/>
<dbReference type="AlphaFoldDB" id="Q2FSL4"/>
<organism evidence="2 3">
    <name type="scientific">Methanospirillum hungatei JF-1 (strain ATCC 27890 / DSM 864 / NBRC 100397 / JF-1)</name>
    <dbReference type="NCBI Taxonomy" id="323259"/>
    <lineage>
        <taxon>Archaea</taxon>
        <taxon>Methanobacteriati</taxon>
        <taxon>Methanobacteriota</taxon>
        <taxon>Stenosarchaea group</taxon>
        <taxon>Methanomicrobia</taxon>
        <taxon>Methanomicrobiales</taxon>
        <taxon>Methanospirillaceae</taxon>
        <taxon>Methanospirillum</taxon>
    </lineage>
</organism>
<protein>
    <recommendedName>
        <fullName evidence="4">Archaeal Type IV pilin N-terminal domain-containing protein</fullName>
    </recommendedName>
</protein>
<dbReference type="KEGG" id="mhu:Mhun_2699"/>
<dbReference type="OrthoDB" id="117541at2157"/>
<sequence>MVYDHAISEIIGAIALMGIIVAAFGIFSAIYLPMIKPIQIPQVKLSVACSENINNFDPEFPCTQGSFSCHPIHDPFDKEKCEEDCKLRNYFKNKQYQSGDSSSEVLRCMEHCLAPMCSNLAECGVIYICHNGGDSLDIDSMKILVNGLNVESTKWEKKEISSNEFKPYNSYDKNFSIGTVLRIQNPPSPVDRVMVVYNLPSENEITLVLNQFGTDVN</sequence>
<dbReference type="STRING" id="323259.Mhun_2699"/>
<keyword evidence="1" id="KW-0472">Membrane</keyword>
<dbReference type="EMBL" id="CP000254">
    <property type="protein sequence ID" value="ABD42394.1"/>
    <property type="molecule type" value="Genomic_DNA"/>
</dbReference>
<feature type="transmembrane region" description="Helical" evidence="1">
    <location>
        <begin position="6"/>
        <end position="32"/>
    </location>
</feature>
<evidence type="ECO:0000313" key="3">
    <source>
        <dbReference type="Proteomes" id="UP000001941"/>
    </source>
</evidence>
<name>Q2FSL4_METHJ</name>
<dbReference type="InParanoid" id="Q2FSL4"/>
<evidence type="ECO:0008006" key="4">
    <source>
        <dbReference type="Google" id="ProtNLM"/>
    </source>
</evidence>
<reference evidence="3" key="1">
    <citation type="journal article" date="2016" name="Stand. Genomic Sci.">
        <title>Complete genome sequence of Methanospirillum hungatei type strain JF1.</title>
        <authorList>
            <person name="Gunsalus R.P."/>
            <person name="Cook L.E."/>
            <person name="Crable B."/>
            <person name="Rohlin L."/>
            <person name="McDonald E."/>
            <person name="Mouttaki H."/>
            <person name="Sieber J.R."/>
            <person name="Poweleit N."/>
            <person name="Zhou H."/>
            <person name="Lapidus A.L."/>
            <person name="Daligault H.E."/>
            <person name="Land M."/>
            <person name="Gilna P."/>
            <person name="Ivanova N."/>
            <person name="Kyrpides N."/>
            <person name="Culley D.E."/>
            <person name="McInerney M.J."/>
        </authorList>
    </citation>
    <scope>NUCLEOTIDE SEQUENCE [LARGE SCALE GENOMIC DNA]</scope>
    <source>
        <strain evidence="3">ATCC 27890 / DSM 864 / NBRC 100397 / JF-1</strain>
    </source>
</reference>
<dbReference type="HOGENOM" id="CLU_1269934_0_0_2"/>
<proteinExistence type="predicted"/>
<keyword evidence="1" id="KW-1133">Transmembrane helix</keyword>
<keyword evidence="3" id="KW-1185">Reference proteome</keyword>